<dbReference type="InterPro" id="IPR014748">
    <property type="entry name" value="Enoyl-CoA_hydra_C"/>
</dbReference>
<name>A0A1H1LSP2_9GAMM</name>
<accession>A0A1H1LSP2</accession>
<dbReference type="GO" id="GO:0016836">
    <property type="term" value="F:hydro-lyase activity"/>
    <property type="evidence" value="ECO:0007669"/>
    <property type="project" value="TreeGrafter"/>
</dbReference>
<keyword evidence="8" id="KW-1185">Reference proteome</keyword>
<keyword evidence="3" id="KW-0809">Transit peptide</keyword>
<dbReference type="PANTHER" id="PTHR43602:SF1">
    <property type="entry name" value="ENOYL-COA HYDRATASE DOMAIN-CONTAINING PROTEIN 3, MITOCHONDRIAL"/>
    <property type="match status" value="1"/>
</dbReference>
<evidence type="ECO:0000313" key="7">
    <source>
        <dbReference type="EMBL" id="SDR77551.1"/>
    </source>
</evidence>
<dbReference type="Pfam" id="PF00378">
    <property type="entry name" value="ECH_1"/>
    <property type="match status" value="1"/>
</dbReference>
<dbReference type="InterPro" id="IPR001753">
    <property type="entry name" value="Enoyl-CoA_hydra/iso"/>
</dbReference>
<evidence type="ECO:0000256" key="3">
    <source>
        <dbReference type="ARBA" id="ARBA00022946"/>
    </source>
</evidence>
<dbReference type="InterPro" id="IPR052377">
    <property type="entry name" value="Mitochondrial_ECH-domain"/>
</dbReference>
<comment type="function">
    <text evidence="5">May play a role in fatty acid biosynthesis and insulin sensitivity.</text>
</comment>
<dbReference type="RefSeq" id="WP_197674244.1">
    <property type="nucleotide sequence ID" value="NZ_LT629748.1"/>
</dbReference>
<protein>
    <recommendedName>
        <fullName evidence="6">Enoyl-CoA hydratase domain-containing protein 3, mitochondrial</fullName>
    </recommendedName>
</protein>
<dbReference type="PANTHER" id="PTHR43602">
    <property type="match status" value="1"/>
</dbReference>
<gene>
    <name evidence="7" type="ORF">SAMN05216198_0379</name>
</gene>
<dbReference type="Proteomes" id="UP000243426">
    <property type="component" value="Chromosome I"/>
</dbReference>
<dbReference type="AlphaFoldDB" id="A0A1H1LSP2"/>
<evidence type="ECO:0000256" key="4">
    <source>
        <dbReference type="ARBA" id="ARBA00023098"/>
    </source>
</evidence>
<dbReference type="SUPFAM" id="SSF52096">
    <property type="entry name" value="ClpP/crotonase"/>
    <property type="match status" value="1"/>
</dbReference>
<dbReference type="InterPro" id="IPR029045">
    <property type="entry name" value="ClpP/crotonase-like_dom_sf"/>
</dbReference>
<dbReference type="Gene3D" id="1.10.12.10">
    <property type="entry name" value="Lyase 2-enoyl-coa Hydratase, Chain A, domain 2"/>
    <property type="match status" value="1"/>
</dbReference>
<keyword evidence="2" id="KW-0276">Fatty acid metabolism</keyword>
<dbReference type="CDD" id="cd06558">
    <property type="entry name" value="crotonase-like"/>
    <property type="match status" value="1"/>
</dbReference>
<dbReference type="EMBL" id="LT629748">
    <property type="protein sequence ID" value="SDR77551.1"/>
    <property type="molecule type" value="Genomic_DNA"/>
</dbReference>
<reference evidence="8" key="1">
    <citation type="submission" date="2016-10" db="EMBL/GenBank/DDBJ databases">
        <authorList>
            <person name="Varghese N."/>
            <person name="Submissions S."/>
        </authorList>
    </citation>
    <scope>NUCLEOTIDE SEQUENCE [LARGE SCALE GENOMIC DNA]</scope>
    <source>
        <strain evidence="8">2SM5</strain>
    </source>
</reference>
<evidence type="ECO:0000256" key="1">
    <source>
        <dbReference type="ARBA" id="ARBA00005254"/>
    </source>
</evidence>
<dbReference type="NCBIfam" id="NF006008">
    <property type="entry name" value="PRK08139.1"/>
    <property type="match status" value="1"/>
</dbReference>
<evidence type="ECO:0000313" key="8">
    <source>
        <dbReference type="Proteomes" id="UP000243426"/>
    </source>
</evidence>
<dbReference type="GO" id="GO:0006631">
    <property type="term" value="P:fatty acid metabolic process"/>
    <property type="evidence" value="ECO:0007669"/>
    <property type="project" value="UniProtKB-KW"/>
</dbReference>
<keyword evidence="4" id="KW-0443">Lipid metabolism</keyword>
<proteinExistence type="inferred from homology"/>
<dbReference type="Gene3D" id="3.90.226.10">
    <property type="entry name" value="2-enoyl-CoA Hydratase, Chain A, domain 1"/>
    <property type="match status" value="1"/>
</dbReference>
<comment type="similarity">
    <text evidence="1">Belongs to the enoyl-CoA hydratase/isomerase family.</text>
</comment>
<dbReference type="STRING" id="797277.SAMN05216198_0379"/>
<sequence>MNMNRASEPLLRENDGGIVTLQLNRPLQFNALSEELLDALQRELDVISKDPQVRCVVLSAAGKAFCAGHDLREMRGQPELDYYKALFARCSRVMQGIQQLPVPVIARVQGVATAAGCQLVASCDLAIAAESARFAVSGINVGLFCSTPAVALSRNVSSKRAFDMLVTGRFVNAATAADWGLINDAVADEDLDAAVARKAAEILAKSPTAVRYGKAMFYRQKQMELADAYAYASDVMAQNMMEEDACEGIDAFLEKRQPRWRS</sequence>
<evidence type="ECO:0000256" key="2">
    <source>
        <dbReference type="ARBA" id="ARBA00022832"/>
    </source>
</evidence>
<evidence type="ECO:0000256" key="5">
    <source>
        <dbReference type="ARBA" id="ARBA00037410"/>
    </source>
</evidence>
<organism evidence="7 8">
    <name type="scientific">Halopseudomonas litoralis</name>
    <dbReference type="NCBI Taxonomy" id="797277"/>
    <lineage>
        <taxon>Bacteria</taxon>
        <taxon>Pseudomonadati</taxon>
        <taxon>Pseudomonadota</taxon>
        <taxon>Gammaproteobacteria</taxon>
        <taxon>Pseudomonadales</taxon>
        <taxon>Pseudomonadaceae</taxon>
        <taxon>Halopseudomonas</taxon>
    </lineage>
</organism>
<evidence type="ECO:0000256" key="6">
    <source>
        <dbReference type="ARBA" id="ARBA00040545"/>
    </source>
</evidence>